<protein>
    <submittedName>
        <fullName evidence="2">Unannotated protein</fullName>
    </submittedName>
</protein>
<accession>A0A6J7JH46</accession>
<dbReference type="PANTHER" id="PTHR32114">
    <property type="entry name" value="ABC TRANSPORTER ABCH.3"/>
    <property type="match status" value="1"/>
</dbReference>
<dbReference type="InterPro" id="IPR027417">
    <property type="entry name" value="P-loop_NTPase"/>
</dbReference>
<dbReference type="SUPFAM" id="SSF52540">
    <property type="entry name" value="P-loop containing nucleoside triphosphate hydrolases"/>
    <property type="match status" value="1"/>
</dbReference>
<evidence type="ECO:0000259" key="1">
    <source>
        <dbReference type="Pfam" id="PF13476"/>
    </source>
</evidence>
<dbReference type="Pfam" id="PF13558">
    <property type="entry name" value="SbcC_Walker_B"/>
    <property type="match status" value="1"/>
</dbReference>
<reference evidence="2" key="1">
    <citation type="submission" date="2020-05" db="EMBL/GenBank/DDBJ databases">
        <authorList>
            <person name="Chiriac C."/>
            <person name="Salcher M."/>
            <person name="Ghai R."/>
            <person name="Kavagutti S V."/>
        </authorList>
    </citation>
    <scope>NUCLEOTIDE SEQUENCE</scope>
</reference>
<organism evidence="2">
    <name type="scientific">freshwater metagenome</name>
    <dbReference type="NCBI Taxonomy" id="449393"/>
    <lineage>
        <taxon>unclassified sequences</taxon>
        <taxon>metagenomes</taxon>
        <taxon>ecological metagenomes</taxon>
    </lineage>
</organism>
<dbReference type="PANTHER" id="PTHR32114:SF2">
    <property type="entry name" value="ABC TRANSPORTER ABCH.3"/>
    <property type="match status" value="1"/>
</dbReference>
<evidence type="ECO:0000313" key="2">
    <source>
        <dbReference type="EMBL" id="CAB4942453.1"/>
    </source>
</evidence>
<dbReference type="InterPro" id="IPR038729">
    <property type="entry name" value="Rad50/SbcC_AAA"/>
</dbReference>
<dbReference type="GO" id="GO:0016887">
    <property type="term" value="F:ATP hydrolysis activity"/>
    <property type="evidence" value="ECO:0007669"/>
    <property type="project" value="InterPro"/>
</dbReference>
<dbReference type="Pfam" id="PF13476">
    <property type="entry name" value="AAA_23"/>
    <property type="match status" value="1"/>
</dbReference>
<dbReference type="AlphaFoldDB" id="A0A6J7JH46"/>
<gene>
    <name evidence="2" type="ORF">UFOPK3752_01148</name>
</gene>
<proteinExistence type="predicted"/>
<feature type="domain" description="Rad50/SbcC-type AAA" evidence="1">
    <location>
        <begin position="5"/>
        <end position="207"/>
    </location>
</feature>
<dbReference type="GO" id="GO:0006302">
    <property type="term" value="P:double-strand break repair"/>
    <property type="evidence" value="ECO:0007669"/>
    <property type="project" value="InterPro"/>
</dbReference>
<sequence>MRLHRLSLGAIGPFAASYDLDLDAVATGGIFLLEGPTGAGKSTILDAVTFAFYGDVAGREASKDRLHTDFPTALEPFVELEFSVGGVRHRIHRTPTHDRLRRDGSATTTVQTTVRLWRLEPDEELLSNRVREADMEVRRLLGGLSSEQFRQVVVLPQGEFATFLRASADERRDVLQRLFATDHYKRIEEELISRRRSAQTRLGEADQQVRDALVALKQASALGDDLDVDSLVAASDRERGARLDDLEASIGLAVLTSGQEVAVATASVDAVAKTRDALVRRVELSDRLTSALARRAELHEAESAILASVARVRAAEQARTLAPVLAEAHVRAGAVDSARAAIDTLPAESTDVAIEDIDADAMRLKAEVLRAQSSALEPVIVVESGLAMRLGELAALTARVEVLAANRQVLAERVAASPHHLLALRAELDAVSAQAARVEALTGKLAILRAKFVAWAELPALATALQIAKADVLAVATTAHDAREAYLRALKIRLEGMAAELATRLRDGVPCAVCGATEHPEPARPSLDAIDELTLHELDVASHEVLATLELARERATKADGDLARAREAAGDADPAHELAAVMAELVSAERAVEARAELVAAISQADTGAEVDRVSLAELVLELATSQIRLGAFSGEVIEEQRIVEASRGPYPSVADLRARLVERAAGAESLARAVLVLRAAEASEVSARHLSDRAAREAGFASAADAAASVLDADVLHGMNEKIQAHQRAVTVVAEELARPEVAGADAEAPDLVPVLADVEEAERVRDSALMRADDARRRVAAVRHCRDQLRRAETLTAEVRASTRPVLRVADAVTGQASVNPRRISLSTYVLRERFDSVVRAASRRLEHMSSGRYVLEPDEATRGQGKAGLGLVVLDQWTSARRDTATLSGGESFYASLALALGLADVVRDEVGGVELETLFIDEGFGTLDADTLESVLEVIDSLRDGGRVVGIVSHVSDVKDRIRDRIEVRPLPDGTSSVSIRT</sequence>
<name>A0A6J7JH46_9ZZZZ</name>
<dbReference type="EMBL" id="CAFBND010000039">
    <property type="protein sequence ID" value="CAB4942453.1"/>
    <property type="molecule type" value="Genomic_DNA"/>
</dbReference>
<dbReference type="Gene3D" id="3.40.50.300">
    <property type="entry name" value="P-loop containing nucleotide triphosphate hydrolases"/>
    <property type="match status" value="2"/>
</dbReference>